<comment type="subcellular location">
    <subcellularLocation>
        <location evidence="7">Cell junction</location>
        <location evidence="7">Plasmodesma</location>
    </subcellularLocation>
    <subcellularLocation>
        <location evidence="1">Cell membrane</location>
        <topology evidence="1">Single-pass type I membrane protein</topology>
    </subcellularLocation>
</comment>
<protein>
    <recommendedName>
        <fullName evidence="11">Gnk2-homologous domain-containing protein</fullName>
    </recommendedName>
</protein>
<organism evidence="12 13">
    <name type="scientific">Cuscuta epithymum</name>
    <dbReference type="NCBI Taxonomy" id="186058"/>
    <lineage>
        <taxon>Eukaryota</taxon>
        <taxon>Viridiplantae</taxon>
        <taxon>Streptophyta</taxon>
        <taxon>Embryophyta</taxon>
        <taxon>Tracheophyta</taxon>
        <taxon>Spermatophyta</taxon>
        <taxon>Magnoliopsida</taxon>
        <taxon>eudicotyledons</taxon>
        <taxon>Gunneridae</taxon>
        <taxon>Pentapetalae</taxon>
        <taxon>asterids</taxon>
        <taxon>lamiids</taxon>
        <taxon>Solanales</taxon>
        <taxon>Convolvulaceae</taxon>
        <taxon>Cuscuteae</taxon>
        <taxon>Cuscuta</taxon>
        <taxon>Cuscuta subgen. Cuscuta</taxon>
    </lineage>
</organism>
<evidence type="ECO:0000256" key="6">
    <source>
        <dbReference type="ARBA" id="ARBA00023157"/>
    </source>
</evidence>
<feature type="chain" id="PRO_5043729056" description="Gnk2-homologous domain-containing protein" evidence="10">
    <location>
        <begin position="28"/>
        <end position="322"/>
    </location>
</feature>
<keyword evidence="4" id="KW-0677">Repeat</keyword>
<evidence type="ECO:0000259" key="11">
    <source>
        <dbReference type="PROSITE" id="PS51473"/>
    </source>
</evidence>
<dbReference type="PANTHER" id="PTHR32080">
    <property type="entry name" value="ANTIFUNGAL PROTEIN GINKBILOBIN-2-LIKE"/>
    <property type="match status" value="1"/>
</dbReference>
<dbReference type="PROSITE" id="PS51473">
    <property type="entry name" value="GNK2"/>
    <property type="match status" value="2"/>
</dbReference>
<dbReference type="InterPro" id="IPR002902">
    <property type="entry name" value="GNK2"/>
</dbReference>
<evidence type="ECO:0000256" key="2">
    <source>
        <dbReference type="ARBA" id="ARBA00022581"/>
    </source>
</evidence>
<evidence type="ECO:0000313" key="12">
    <source>
        <dbReference type="EMBL" id="CAH9129459.1"/>
    </source>
</evidence>
<dbReference type="GO" id="GO:0009506">
    <property type="term" value="C:plasmodesma"/>
    <property type="evidence" value="ECO:0007669"/>
    <property type="project" value="UniProtKB-SubCell"/>
</dbReference>
<keyword evidence="13" id="KW-1185">Reference proteome</keyword>
<sequence>MAGIRHFQMHSFLFIVLLTSLPVLCLCSKYRDLVFRGCGNQKLQDQQPGASSSSSRETLKTLFETLISQSATMTFSKATVPTATTPLSGLFQCRGDLSHSDCQSCVEEALEVSKKKCGYSTVSRIQLVGCYLSYNASGFDQADTQFLFKKCGEETSGSTAKGFGFGDSVGIEALEAMAEKVVNGFYEGEYGNGSAVKVLVQCEQDLRVDECKVCLNAAIQSLRSSCGAASSYAQLYLQKCFISYTLKKEDSFSPTSHDDWGGVNLHMSNKKVAIFLGGSMAVVLVICLVIVLTRSCRESDTPYSKFNQQPRTQPKFQFYLNY</sequence>
<evidence type="ECO:0000313" key="13">
    <source>
        <dbReference type="Proteomes" id="UP001152523"/>
    </source>
</evidence>
<keyword evidence="2" id="KW-0945">Host-virus interaction</keyword>
<name>A0AAV0F273_9ASTE</name>
<dbReference type="GO" id="GO:0046739">
    <property type="term" value="P:transport of virus in multicellular host"/>
    <property type="evidence" value="ECO:0007669"/>
    <property type="project" value="TreeGrafter"/>
</dbReference>
<comment type="similarity">
    <text evidence="8">Belongs to the cysteine-rich repeat secretory protein family. Plasmodesmata-located proteins (PDLD) subfamily.</text>
</comment>
<evidence type="ECO:0000256" key="8">
    <source>
        <dbReference type="ARBA" id="ARBA00038393"/>
    </source>
</evidence>
<evidence type="ECO:0000256" key="3">
    <source>
        <dbReference type="ARBA" id="ARBA00022729"/>
    </source>
</evidence>
<keyword evidence="6" id="KW-1015">Disulfide bond</keyword>
<reference evidence="12" key="1">
    <citation type="submission" date="2022-07" db="EMBL/GenBank/DDBJ databases">
        <authorList>
            <person name="Macas J."/>
            <person name="Novak P."/>
            <person name="Neumann P."/>
        </authorList>
    </citation>
    <scope>NUCLEOTIDE SEQUENCE</scope>
</reference>
<keyword evidence="5" id="KW-0965">Cell junction</keyword>
<dbReference type="CDD" id="cd23509">
    <property type="entry name" value="Gnk2-like"/>
    <property type="match status" value="2"/>
</dbReference>
<keyword evidence="9" id="KW-0472">Membrane</keyword>
<evidence type="ECO:0000256" key="9">
    <source>
        <dbReference type="SAM" id="Phobius"/>
    </source>
</evidence>
<evidence type="ECO:0000256" key="10">
    <source>
        <dbReference type="SAM" id="SignalP"/>
    </source>
</evidence>
<feature type="domain" description="Gnk2-homologous" evidence="11">
    <location>
        <begin position="37"/>
        <end position="139"/>
    </location>
</feature>
<dbReference type="Proteomes" id="UP001152523">
    <property type="component" value="Unassembled WGS sequence"/>
</dbReference>
<dbReference type="GO" id="GO:0010497">
    <property type="term" value="P:plasmodesmata-mediated intercellular transport"/>
    <property type="evidence" value="ECO:0007669"/>
    <property type="project" value="TreeGrafter"/>
</dbReference>
<feature type="signal peptide" evidence="10">
    <location>
        <begin position="1"/>
        <end position="27"/>
    </location>
</feature>
<evidence type="ECO:0000256" key="7">
    <source>
        <dbReference type="ARBA" id="ARBA00024184"/>
    </source>
</evidence>
<evidence type="ECO:0000256" key="5">
    <source>
        <dbReference type="ARBA" id="ARBA00022949"/>
    </source>
</evidence>
<evidence type="ECO:0000256" key="1">
    <source>
        <dbReference type="ARBA" id="ARBA00004251"/>
    </source>
</evidence>
<gene>
    <name evidence="12" type="ORF">CEPIT_LOCUS29869</name>
</gene>
<dbReference type="InterPro" id="IPR038408">
    <property type="entry name" value="GNK2_sf"/>
</dbReference>
<dbReference type="Gene3D" id="3.30.430.20">
    <property type="entry name" value="Gnk2 domain, C-X8-C-X2-C motif"/>
    <property type="match status" value="2"/>
</dbReference>
<dbReference type="PANTHER" id="PTHR32080:SF36">
    <property type="entry name" value="PLASMODESMATA-LOCATED PROTEIN 1"/>
    <property type="match status" value="1"/>
</dbReference>
<comment type="caution">
    <text evidence="12">The sequence shown here is derived from an EMBL/GenBank/DDBJ whole genome shotgun (WGS) entry which is preliminary data.</text>
</comment>
<keyword evidence="9" id="KW-1133">Transmembrane helix</keyword>
<dbReference type="GO" id="GO:0005886">
    <property type="term" value="C:plasma membrane"/>
    <property type="evidence" value="ECO:0007669"/>
    <property type="project" value="UniProtKB-SubCell"/>
</dbReference>
<feature type="transmembrane region" description="Helical" evidence="9">
    <location>
        <begin position="272"/>
        <end position="292"/>
    </location>
</feature>
<accession>A0AAV0F273</accession>
<feature type="domain" description="Gnk2-homologous" evidence="11">
    <location>
        <begin position="143"/>
        <end position="249"/>
    </location>
</feature>
<dbReference type="AlphaFoldDB" id="A0AAV0F273"/>
<evidence type="ECO:0000256" key="4">
    <source>
        <dbReference type="ARBA" id="ARBA00022737"/>
    </source>
</evidence>
<dbReference type="InterPro" id="IPR051378">
    <property type="entry name" value="Cell2Cell_Antifungal"/>
</dbReference>
<dbReference type="Pfam" id="PF01657">
    <property type="entry name" value="Stress-antifung"/>
    <property type="match status" value="2"/>
</dbReference>
<proteinExistence type="inferred from homology"/>
<dbReference type="EMBL" id="CAMAPF010000955">
    <property type="protein sequence ID" value="CAH9129459.1"/>
    <property type="molecule type" value="Genomic_DNA"/>
</dbReference>
<keyword evidence="9" id="KW-0812">Transmembrane</keyword>
<keyword evidence="3 10" id="KW-0732">Signal</keyword>